<dbReference type="NCBIfam" id="TIGR03598">
    <property type="entry name" value="GTPase_YsxC"/>
    <property type="match status" value="1"/>
</dbReference>
<name>A0A0D2G7J6_9BACT</name>
<dbReference type="InterPro" id="IPR019987">
    <property type="entry name" value="GTP-bd_ribosome_bio_YsxC"/>
</dbReference>
<evidence type="ECO:0000256" key="9">
    <source>
        <dbReference type="ARBA" id="ARBA00023306"/>
    </source>
</evidence>
<dbReference type="OrthoDB" id="9804921at2"/>
<keyword evidence="7 10" id="KW-0342">GTP-binding</keyword>
<reference evidence="12 13" key="1">
    <citation type="submission" date="2013-11" db="EMBL/GenBank/DDBJ databases">
        <title>Metagenomic analysis of a methanogenic consortium involved in long chain n-alkane degradation.</title>
        <authorList>
            <person name="Davidova I.A."/>
            <person name="Callaghan A.V."/>
            <person name="Wawrik B."/>
            <person name="Pruitt S."/>
            <person name="Marks C."/>
            <person name="Duncan K.E."/>
            <person name="Suflita J.M."/>
        </authorList>
    </citation>
    <scope>NUCLEOTIDE SEQUENCE [LARGE SCALE GENOMIC DNA]</scope>
    <source>
        <strain evidence="12 13">SPR</strain>
    </source>
</reference>
<evidence type="ECO:0000256" key="6">
    <source>
        <dbReference type="ARBA" id="ARBA00022842"/>
    </source>
</evidence>
<evidence type="ECO:0000313" key="12">
    <source>
        <dbReference type="EMBL" id="KIX10922.1"/>
    </source>
</evidence>
<comment type="similarity">
    <text evidence="2 10">Belongs to the TRAFAC class TrmE-Era-EngA-EngB-Septin-like GTPase superfamily. EngB GTPase family.</text>
</comment>
<dbReference type="InterPro" id="IPR005225">
    <property type="entry name" value="Small_GTP-bd"/>
</dbReference>
<evidence type="ECO:0000256" key="3">
    <source>
        <dbReference type="ARBA" id="ARBA00022618"/>
    </source>
</evidence>
<sequence length="202" mass="22572">MGLIIKNSDFLTAAVKPKGYPPVGPPEIAFAGRSNVGKSSLINCVLRRKRLVRVSSKPGRTQEINFFAINQDQFRLVDLPGYGFAKVPRSVKMGWRRMVESYLSAREPLACVVLILDIRREPTEEDFMLLDYLAAQHLTTVIVVTKADKLSNNKRNARLAKLRPVLGKYDPDFMPVSAVNGMGREKLLDRLGMLAGLNEELS</sequence>
<dbReference type="FunFam" id="3.40.50.300:FF:000098">
    <property type="entry name" value="Probable GTP-binding protein EngB"/>
    <property type="match status" value="1"/>
</dbReference>
<keyword evidence="13" id="KW-1185">Reference proteome</keyword>
<comment type="function">
    <text evidence="10">Necessary for normal cell division and for the maintenance of normal septation.</text>
</comment>
<dbReference type="FunCoup" id="A0A0D2G7J6">
    <property type="interactions" value="377"/>
</dbReference>
<dbReference type="PANTHER" id="PTHR11649:SF13">
    <property type="entry name" value="ENGB-TYPE G DOMAIN-CONTAINING PROTEIN"/>
    <property type="match status" value="1"/>
</dbReference>
<comment type="caution">
    <text evidence="12">The sequence shown here is derived from an EMBL/GenBank/DDBJ whole genome shotgun (WGS) entry which is preliminary data.</text>
</comment>
<keyword evidence="6" id="KW-0460">Magnesium</keyword>
<dbReference type="InterPro" id="IPR006073">
    <property type="entry name" value="GTP-bd"/>
</dbReference>
<protein>
    <recommendedName>
        <fullName evidence="10">Probable GTP-binding protein EngB</fullName>
    </recommendedName>
</protein>
<comment type="cofactor">
    <cofactor evidence="1">
        <name>Mg(2+)</name>
        <dbReference type="ChEBI" id="CHEBI:18420"/>
    </cofactor>
</comment>
<dbReference type="Proteomes" id="UP000032233">
    <property type="component" value="Unassembled WGS sequence"/>
</dbReference>
<evidence type="ECO:0000256" key="1">
    <source>
        <dbReference type="ARBA" id="ARBA00001946"/>
    </source>
</evidence>
<dbReference type="Pfam" id="PF01926">
    <property type="entry name" value="MMR_HSR1"/>
    <property type="match status" value="1"/>
</dbReference>
<dbReference type="SUPFAM" id="SSF52540">
    <property type="entry name" value="P-loop containing nucleoside triphosphate hydrolases"/>
    <property type="match status" value="1"/>
</dbReference>
<proteinExistence type="inferred from homology"/>
<dbReference type="EMBL" id="AZAC01000078">
    <property type="protein sequence ID" value="KIX10922.1"/>
    <property type="molecule type" value="Genomic_DNA"/>
</dbReference>
<evidence type="ECO:0000256" key="7">
    <source>
        <dbReference type="ARBA" id="ARBA00023134"/>
    </source>
</evidence>
<dbReference type="GO" id="GO:0005525">
    <property type="term" value="F:GTP binding"/>
    <property type="evidence" value="ECO:0007669"/>
    <property type="project" value="UniProtKB-UniRule"/>
</dbReference>
<evidence type="ECO:0000256" key="10">
    <source>
        <dbReference type="HAMAP-Rule" id="MF_00321"/>
    </source>
</evidence>
<keyword evidence="8 10" id="KW-0717">Septation</keyword>
<evidence type="ECO:0000256" key="2">
    <source>
        <dbReference type="ARBA" id="ARBA00009638"/>
    </source>
</evidence>
<dbReference type="STRING" id="1429043.X474_27310"/>
<dbReference type="GO" id="GO:0000917">
    <property type="term" value="P:division septum assembly"/>
    <property type="evidence" value="ECO:0007669"/>
    <property type="project" value="UniProtKB-KW"/>
</dbReference>
<keyword evidence="9 10" id="KW-0131">Cell cycle</keyword>
<dbReference type="HAMAP" id="MF_00321">
    <property type="entry name" value="GTPase_EngB"/>
    <property type="match status" value="1"/>
</dbReference>
<dbReference type="CDD" id="cd01876">
    <property type="entry name" value="YihA_EngB"/>
    <property type="match status" value="1"/>
</dbReference>
<dbReference type="PANTHER" id="PTHR11649">
    <property type="entry name" value="MSS1/TRME-RELATED GTP-BINDING PROTEIN"/>
    <property type="match status" value="1"/>
</dbReference>
<dbReference type="PROSITE" id="PS51706">
    <property type="entry name" value="G_ENGB"/>
    <property type="match status" value="1"/>
</dbReference>
<dbReference type="NCBIfam" id="TIGR00231">
    <property type="entry name" value="small_GTP"/>
    <property type="match status" value="1"/>
</dbReference>
<evidence type="ECO:0000256" key="5">
    <source>
        <dbReference type="ARBA" id="ARBA00022741"/>
    </source>
</evidence>
<evidence type="ECO:0000256" key="8">
    <source>
        <dbReference type="ARBA" id="ARBA00023210"/>
    </source>
</evidence>
<dbReference type="PATRIC" id="fig|1429043.3.peg.5791"/>
<dbReference type="Gene3D" id="3.40.50.300">
    <property type="entry name" value="P-loop containing nucleotide triphosphate hydrolases"/>
    <property type="match status" value="1"/>
</dbReference>
<dbReference type="InterPro" id="IPR030393">
    <property type="entry name" value="G_ENGB_dom"/>
</dbReference>
<feature type="domain" description="EngB-type G" evidence="11">
    <location>
        <begin position="24"/>
        <end position="197"/>
    </location>
</feature>
<keyword evidence="5 10" id="KW-0547">Nucleotide-binding</keyword>
<keyword evidence="4" id="KW-0479">Metal-binding</keyword>
<gene>
    <name evidence="10" type="primary">engB</name>
    <name evidence="12" type="ORF">X474_27310</name>
</gene>
<dbReference type="GO" id="GO:0046872">
    <property type="term" value="F:metal ion binding"/>
    <property type="evidence" value="ECO:0007669"/>
    <property type="project" value="UniProtKB-KW"/>
</dbReference>
<dbReference type="InParanoid" id="A0A0D2G7J6"/>
<evidence type="ECO:0000256" key="4">
    <source>
        <dbReference type="ARBA" id="ARBA00022723"/>
    </source>
</evidence>
<organism evidence="12 13">
    <name type="scientific">Dethiosulfatarculus sandiegensis</name>
    <dbReference type="NCBI Taxonomy" id="1429043"/>
    <lineage>
        <taxon>Bacteria</taxon>
        <taxon>Pseudomonadati</taxon>
        <taxon>Thermodesulfobacteriota</taxon>
        <taxon>Desulfarculia</taxon>
        <taxon>Desulfarculales</taxon>
        <taxon>Desulfarculaceae</taxon>
        <taxon>Dethiosulfatarculus</taxon>
    </lineage>
</organism>
<keyword evidence="3 10" id="KW-0132">Cell division</keyword>
<accession>A0A0D2G7J6</accession>
<dbReference type="RefSeq" id="WP_044352744.1">
    <property type="nucleotide sequence ID" value="NZ_AZAC01000078.1"/>
</dbReference>
<dbReference type="GO" id="GO:0005829">
    <property type="term" value="C:cytosol"/>
    <property type="evidence" value="ECO:0007669"/>
    <property type="project" value="TreeGrafter"/>
</dbReference>
<dbReference type="AlphaFoldDB" id="A0A0D2G7J6"/>
<evidence type="ECO:0000259" key="11">
    <source>
        <dbReference type="PROSITE" id="PS51706"/>
    </source>
</evidence>
<evidence type="ECO:0000313" key="13">
    <source>
        <dbReference type="Proteomes" id="UP000032233"/>
    </source>
</evidence>
<dbReference type="InterPro" id="IPR027417">
    <property type="entry name" value="P-loop_NTPase"/>
</dbReference>